<proteinExistence type="predicted"/>
<accession>A0ABQ5KB68</accession>
<sequence length="1338" mass="147516">MDFFKGIASESIPMDDFAKYYSHTAPVIERAPVSTIAEDISNGVQLSVANLFAYLSDFATPIQDIFFDHGDFSQVTENSYESCAYSTYKPFEEENEISSDEYPFQFIGQNDEEYQMSWEKFSYFTPVKIDSFYDTANYATLNVICDIQEDATFLPTLKNYIQSTFDLNFARLISVGGVEFTYPAIYSAESIQSASVSMFDRMTRQPHRDPSILLTDSFFMRRGVVIVLDTTIDERLSSLLSYNIGGDVVESSYLSSATSNSSSTTSQSSSNIITYESLLTGLMAALSEYISLLNEHTYLAVVDTNGDWMGYLFPSDSTAAKTCLGSTNSVKTGGLTRMTSNARTALVDNLTKYFASLSLDGHTVSNQTNSTYAEENNPLFSTTELAIQLLRSSVDPTIDLPTILDEKSSSTFLSSITERDQLSNTGRPLAQGSPLSMVFFSLGSTPHPYFLIWLRHQLQAISAAPILPMWMYINSQQMWCDSYGYLENQVSLYESHLKGKKNIHLMNAMYTDAVAQDLSRSTLLLESFVDTLKSLQIPVYEVSLSDAWEEARHLFHTFSADYSSEASTACGSVSDCDTDLMASILALKDTSEITTAMEFVKGVDKSFCLQIFVDMYCEGTIISAEDKAAHCGIMIQDASRDTLEFISSIIPPSFSSIIDPITGKSKYAITKPILSLSGEIVAFASTTMDMFVNGMSFYQRACEYNSNYTYILPLLNSKYESLYLTQRYSYVMFFDIYGSTISHQALVEGGMSATSVDIDILEPIITSEDGSTTFSELVLSKIIDSHIEEGSITATVARQMHINSSLVSNLTVEYRWHSTSDGVISVVCLGSPDTITVTDTVISDKCDESYPAPGDSIDADYSATDPLFALNSCLYPVVFSAVKHLTDEELSILGFSTMPSEYVLISGQMVLFGSTLYLDDEETMTRLGYSDESDMTIDLVQDLSNYYSGDPASQVWGNSTELSTSRIMSGLDYYWRSELGQSDTPKTVLYSASILDLFSATRVAFLDPPLSYSYNMRERDYFQESVSLDSSVYSYHFVPLYTHSATQEMVLSVVMPVPVTVTDISSVGINVSANKYSAKASFTMEITQQVVNESLCGQSNYTCFILSQTGIVLFVNDDTMMTIVEHSVEDGINTLFSDIAPGLGNALVEDGIFNQYSVYVPYIQSEESVFFSNPDIFSDSSTTQYSVSLSGESYTVGALSGVVNSECSDSAEEISYIAFEAPEVTTICVVVTNYPSEDLCEFSYTSTSSSSSSSSTGYTAQCDDTSTNEISHLWSMGTSCIGEQTCTGSSTPGIPHFCTFEGCSDSSGTKSYDVKICLIMSLSMLMVTILSIFAWLYL</sequence>
<evidence type="ECO:0000256" key="1">
    <source>
        <dbReference type="SAM" id="Phobius"/>
    </source>
</evidence>
<reference evidence="2" key="1">
    <citation type="submission" date="2022-03" db="EMBL/GenBank/DDBJ databases">
        <title>Draft genome sequence of Aduncisulcus paluster, a free-living microaerophilic Fornicata.</title>
        <authorList>
            <person name="Yuyama I."/>
            <person name="Kume K."/>
            <person name="Tamura T."/>
            <person name="Inagaki Y."/>
            <person name="Hashimoto T."/>
        </authorList>
    </citation>
    <scope>NUCLEOTIDE SEQUENCE</scope>
    <source>
        <strain evidence="2">NY0171</strain>
    </source>
</reference>
<keyword evidence="1" id="KW-0812">Transmembrane</keyword>
<protein>
    <submittedName>
        <fullName evidence="2">Uncharacterized protein</fullName>
    </submittedName>
</protein>
<keyword evidence="3" id="KW-1185">Reference proteome</keyword>
<keyword evidence="1" id="KW-1133">Transmembrane helix</keyword>
<keyword evidence="1" id="KW-0472">Membrane</keyword>
<dbReference type="EMBL" id="BQXS01000293">
    <property type="protein sequence ID" value="GKT28445.1"/>
    <property type="molecule type" value="Genomic_DNA"/>
</dbReference>
<comment type="caution">
    <text evidence="2">The sequence shown here is derived from an EMBL/GenBank/DDBJ whole genome shotgun (WGS) entry which is preliminary data.</text>
</comment>
<name>A0ABQ5KB68_9EUKA</name>
<evidence type="ECO:0000313" key="2">
    <source>
        <dbReference type="EMBL" id="GKT28445.1"/>
    </source>
</evidence>
<dbReference type="Proteomes" id="UP001057375">
    <property type="component" value="Unassembled WGS sequence"/>
</dbReference>
<gene>
    <name evidence="2" type="ORF">ADUPG1_000651</name>
</gene>
<organism evidence="2 3">
    <name type="scientific">Aduncisulcus paluster</name>
    <dbReference type="NCBI Taxonomy" id="2918883"/>
    <lineage>
        <taxon>Eukaryota</taxon>
        <taxon>Metamonada</taxon>
        <taxon>Carpediemonas-like organisms</taxon>
        <taxon>Aduncisulcus</taxon>
    </lineage>
</organism>
<feature type="transmembrane region" description="Helical" evidence="1">
    <location>
        <begin position="1318"/>
        <end position="1337"/>
    </location>
</feature>
<evidence type="ECO:0000313" key="3">
    <source>
        <dbReference type="Proteomes" id="UP001057375"/>
    </source>
</evidence>